<dbReference type="AlphaFoldDB" id="A0A2R6S6H9"/>
<evidence type="ECO:0000313" key="9">
    <source>
        <dbReference type="EMBL" id="PSS37819.1"/>
    </source>
</evidence>
<protein>
    <submittedName>
        <fullName evidence="9">Uncharacterized protein</fullName>
    </submittedName>
</protein>
<dbReference type="Pfam" id="PF03595">
    <property type="entry name" value="SLAC1"/>
    <property type="match status" value="1"/>
</dbReference>
<sequence length="215" mass="23443">MTLTIYFLRLVVYGVPPASSVISVFIPLGPMGQGGYSILLLGQGFRAILPLSNDSQVLTASTTGDTINVLCVCVAFVLWALATMWLLYALLAVYEVLHHTRFPFKLPFWGLIFPNGVYANLTIQLYRELDIHCLRVWGAIYSAVTLALWVVVSFRTVVMLRDGTIFESPCIEEIDMARSVSKHVTEGAGGGEAPLSRCCTCTGSNKASSDVLSTL</sequence>
<dbReference type="GO" id="GO:0005886">
    <property type="term" value="C:plasma membrane"/>
    <property type="evidence" value="ECO:0007669"/>
    <property type="project" value="UniProtKB-SubCell"/>
</dbReference>
<dbReference type="EMBL" id="MLYV02000029">
    <property type="protein sequence ID" value="PSS37819.1"/>
    <property type="molecule type" value="Genomic_DNA"/>
</dbReference>
<dbReference type="InterPro" id="IPR038665">
    <property type="entry name" value="Voltage-dep_anion_channel_sf"/>
</dbReference>
<dbReference type="Proteomes" id="UP000186601">
    <property type="component" value="Unassembled WGS sequence"/>
</dbReference>
<keyword evidence="5 8" id="KW-0812">Transmembrane</keyword>
<reference evidence="9 10" key="1">
    <citation type="submission" date="2018-02" db="EMBL/GenBank/DDBJ databases">
        <title>Genome sequence of the basidiomycete white-rot fungus Phlebia centrifuga.</title>
        <authorList>
            <person name="Granchi Z."/>
            <person name="Peng M."/>
            <person name="de Vries R.P."/>
            <person name="Hilden K."/>
            <person name="Makela M.R."/>
            <person name="Grigoriev I."/>
            <person name="Riley R."/>
        </authorList>
    </citation>
    <scope>NUCLEOTIDE SEQUENCE [LARGE SCALE GENOMIC DNA]</scope>
    <source>
        <strain evidence="9 10">FBCC195</strain>
    </source>
</reference>
<evidence type="ECO:0000256" key="7">
    <source>
        <dbReference type="ARBA" id="ARBA00023136"/>
    </source>
</evidence>
<proteinExistence type="inferred from homology"/>
<evidence type="ECO:0000256" key="8">
    <source>
        <dbReference type="SAM" id="Phobius"/>
    </source>
</evidence>
<comment type="caution">
    <text evidence="9">The sequence shown here is derived from an EMBL/GenBank/DDBJ whole genome shotgun (WGS) entry which is preliminary data.</text>
</comment>
<organism evidence="9 10">
    <name type="scientific">Hermanssonia centrifuga</name>
    <dbReference type="NCBI Taxonomy" id="98765"/>
    <lineage>
        <taxon>Eukaryota</taxon>
        <taxon>Fungi</taxon>
        <taxon>Dikarya</taxon>
        <taxon>Basidiomycota</taxon>
        <taxon>Agaricomycotina</taxon>
        <taxon>Agaricomycetes</taxon>
        <taxon>Polyporales</taxon>
        <taxon>Meruliaceae</taxon>
        <taxon>Hermanssonia</taxon>
    </lineage>
</organism>
<evidence type="ECO:0000256" key="1">
    <source>
        <dbReference type="ARBA" id="ARBA00004651"/>
    </source>
</evidence>
<gene>
    <name evidence="9" type="ORF">PHLCEN_2v287</name>
</gene>
<evidence type="ECO:0000256" key="3">
    <source>
        <dbReference type="ARBA" id="ARBA00022448"/>
    </source>
</evidence>
<keyword evidence="7 8" id="KW-0472">Membrane</keyword>
<dbReference type="PANTHER" id="PTHR31686">
    <property type="match status" value="1"/>
</dbReference>
<dbReference type="OrthoDB" id="1099at2759"/>
<name>A0A2R6S6H9_9APHY</name>
<dbReference type="Gene3D" id="1.50.10.150">
    <property type="entry name" value="Voltage-dependent anion channel"/>
    <property type="match status" value="1"/>
</dbReference>
<keyword evidence="10" id="KW-1185">Reference proteome</keyword>
<dbReference type="PANTHER" id="PTHR31686:SF3">
    <property type="entry name" value="ACID TRANSPORT PROTEIN, PUTATIVE (AFU_ORTHOLOGUE AFUA_4G09410)-RELATED"/>
    <property type="match status" value="1"/>
</dbReference>
<evidence type="ECO:0000313" key="10">
    <source>
        <dbReference type="Proteomes" id="UP000186601"/>
    </source>
</evidence>
<dbReference type="GO" id="GO:0000319">
    <property type="term" value="F:sulfite transmembrane transporter activity"/>
    <property type="evidence" value="ECO:0007669"/>
    <property type="project" value="TreeGrafter"/>
</dbReference>
<dbReference type="InterPro" id="IPR051629">
    <property type="entry name" value="Sulfite_efflux_TDT"/>
</dbReference>
<feature type="transmembrane region" description="Helical" evidence="8">
    <location>
        <begin position="138"/>
        <end position="158"/>
    </location>
</feature>
<keyword evidence="4" id="KW-1003">Cell membrane</keyword>
<feature type="transmembrane region" description="Helical" evidence="8">
    <location>
        <begin position="106"/>
        <end position="126"/>
    </location>
</feature>
<evidence type="ECO:0000256" key="6">
    <source>
        <dbReference type="ARBA" id="ARBA00022989"/>
    </source>
</evidence>
<comment type="subcellular location">
    <subcellularLocation>
        <location evidence="1">Cell membrane</location>
        <topology evidence="1">Multi-pass membrane protein</topology>
    </subcellularLocation>
</comment>
<comment type="similarity">
    <text evidence="2">Belongs to the tellurite-resistance/dicarboxylate transporter (TDT) family.</text>
</comment>
<evidence type="ECO:0000256" key="5">
    <source>
        <dbReference type="ARBA" id="ARBA00022692"/>
    </source>
</evidence>
<dbReference type="InterPro" id="IPR004695">
    <property type="entry name" value="SLAC1/Mae1/Ssu1/TehA"/>
</dbReference>
<feature type="transmembrane region" description="Helical" evidence="8">
    <location>
        <begin position="7"/>
        <end position="26"/>
    </location>
</feature>
<keyword evidence="6 8" id="KW-1133">Transmembrane helix</keyword>
<evidence type="ECO:0000256" key="4">
    <source>
        <dbReference type="ARBA" id="ARBA00022475"/>
    </source>
</evidence>
<accession>A0A2R6S6H9</accession>
<evidence type="ECO:0000256" key="2">
    <source>
        <dbReference type="ARBA" id="ARBA00008566"/>
    </source>
</evidence>
<feature type="transmembrane region" description="Helical" evidence="8">
    <location>
        <begin position="67"/>
        <end position="94"/>
    </location>
</feature>
<keyword evidence="3" id="KW-0813">Transport</keyword>